<keyword evidence="3" id="KW-1185">Reference proteome</keyword>
<reference evidence="2 3" key="1">
    <citation type="submission" date="2020-01" db="EMBL/GenBank/DDBJ databases">
        <authorList>
            <person name="Alvaro L.E."/>
            <person name="Baker K.N."/>
            <person name="Baxter I.S."/>
            <person name="Brown M.R."/>
            <person name="Driscoll K.D."/>
            <person name="Elrubaie J.M."/>
            <person name="Feith S.L."/>
            <person name="Indihar D.F."/>
            <person name="Knoch V.T."/>
            <person name="Koirtyohann K.M."/>
            <person name="Kratz M.A."/>
            <person name="Lear A.H."/>
            <person name="Lindblom K.E."/>
            <person name="Marcus E.R."/>
            <person name="Murphy M.E."/>
            <person name="Sensor R."/>
            <person name="Sherman S.J."/>
            <person name="Swift V.R."/>
            <person name="White K.E."/>
            <person name="Wills S.J."/>
            <person name="Gatt S.M."/>
            <person name="Lohbauer S.A."/>
            <person name="Power T.R."/>
            <person name="Rosales K.A."/>
            <person name="Sisson B.M."/>
            <person name="Isern S."/>
            <person name="Michael S.F."/>
            <person name="Sunnen C.N."/>
            <person name="Garlena R.A."/>
            <person name="Russell D.A."/>
            <person name="Pope W.H."/>
            <person name="Jacobs-Sera D."/>
            <person name="Hatfull G.F."/>
        </authorList>
    </citation>
    <scope>NUCLEOTIDE SEQUENCE [LARGE SCALE GENOMIC DNA]</scope>
</reference>
<dbReference type="RefSeq" id="YP_010059434.1">
    <property type="nucleotide sequence ID" value="NC_054725.1"/>
</dbReference>
<dbReference type="GeneID" id="64766666"/>
<organism evidence="2 3">
    <name type="scientific">Gordonia phage Skog</name>
    <dbReference type="NCBI Taxonomy" id="2704033"/>
    <lineage>
        <taxon>Viruses</taxon>
        <taxon>Duplodnaviria</taxon>
        <taxon>Heunggongvirae</taxon>
        <taxon>Uroviricota</taxon>
        <taxon>Caudoviricetes</taxon>
        <taxon>Skogvirus</taxon>
        <taxon>Skogvirus Skog</taxon>
    </lineage>
</organism>
<evidence type="ECO:0000313" key="3">
    <source>
        <dbReference type="Proteomes" id="UP000503093"/>
    </source>
</evidence>
<evidence type="ECO:0000256" key="1">
    <source>
        <dbReference type="SAM" id="MobiDB-lite"/>
    </source>
</evidence>
<name>A0A6G6XJY2_9CAUD</name>
<feature type="region of interest" description="Disordered" evidence="1">
    <location>
        <begin position="155"/>
        <end position="177"/>
    </location>
</feature>
<proteinExistence type="predicted"/>
<accession>A0A6G6XJY2</accession>
<evidence type="ECO:0000313" key="2">
    <source>
        <dbReference type="EMBL" id="QIG58336.1"/>
    </source>
</evidence>
<gene>
    <name evidence="2" type="primary">185</name>
    <name evidence="2" type="ORF">SEA_SKOG_184</name>
</gene>
<dbReference type="Proteomes" id="UP000503093">
    <property type="component" value="Segment"/>
</dbReference>
<protein>
    <submittedName>
        <fullName evidence="2">Uncharacterized protein</fullName>
    </submittedName>
</protein>
<dbReference type="EMBL" id="MN908687">
    <property type="protein sequence ID" value="QIG58336.1"/>
    <property type="molecule type" value="Genomic_DNA"/>
</dbReference>
<dbReference type="KEGG" id="vg:64766666"/>
<sequence>MSRLVIKSAKLGESFTMNVTQFRSPMSAEIQSAQTRRMLNHFPIRAGQPDIQFTVQFASQQDKSAFESFVRRSHLAALYFDEAHITLNWPERNIKNWIGYFNGYQVNVRRFEVASVATFGISVVSGLVSKLATGSTVGTPFASVLGEQIRSLMNGRGEDDILTPPQARPAPGSGRTV</sequence>